<feature type="transmembrane region" description="Helical" evidence="7">
    <location>
        <begin position="365"/>
        <end position="383"/>
    </location>
</feature>
<dbReference type="EMBL" id="JAATIQ010000081">
    <property type="protein sequence ID" value="KAF4386444.1"/>
    <property type="molecule type" value="Genomic_DNA"/>
</dbReference>
<dbReference type="InterPro" id="IPR006043">
    <property type="entry name" value="NCS2"/>
</dbReference>
<dbReference type="Pfam" id="PF00860">
    <property type="entry name" value="Xan_ur_permease"/>
    <property type="match status" value="2"/>
</dbReference>
<comment type="similarity">
    <text evidence="2">Belongs to the nucleobase:cation symporter-2 (NCS2) (TC 2.A.40) family.</text>
</comment>
<dbReference type="Proteomes" id="UP000583929">
    <property type="component" value="Unassembled WGS sequence"/>
</dbReference>
<evidence type="ECO:0000256" key="1">
    <source>
        <dbReference type="ARBA" id="ARBA00004141"/>
    </source>
</evidence>
<keyword evidence="3 7" id="KW-0812">Transmembrane</keyword>
<dbReference type="GO" id="GO:0016020">
    <property type="term" value="C:membrane"/>
    <property type="evidence" value="ECO:0007669"/>
    <property type="project" value="UniProtKB-SubCell"/>
</dbReference>
<reference evidence="8 9" key="1">
    <citation type="journal article" date="2020" name="bioRxiv">
        <title>Sequence and annotation of 42 cannabis genomes reveals extensive copy number variation in cannabinoid synthesis and pathogen resistance genes.</title>
        <authorList>
            <person name="Mckernan K.J."/>
            <person name="Helbert Y."/>
            <person name="Kane L.T."/>
            <person name="Ebling H."/>
            <person name="Zhang L."/>
            <person name="Liu B."/>
            <person name="Eaton Z."/>
            <person name="Mclaughlin S."/>
            <person name="Kingan S."/>
            <person name="Baybayan P."/>
            <person name="Concepcion G."/>
            <person name="Jordan M."/>
            <person name="Riva A."/>
            <person name="Barbazuk W."/>
            <person name="Harkins T."/>
        </authorList>
    </citation>
    <scope>NUCLEOTIDE SEQUENCE [LARGE SCALE GENOMIC DNA]</scope>
    <source>
        <strain evidence="9">cv. Jamaican Lion 4</strain>
        <tissue evidence="8">Leaf</tissue>
    </source>
</reference>
<accession>A0A7J6GU19</accession>
<feature type="region of interest" description="Disordered" evidence="6">
    <location>
        <begin position="715"/>
        <end position="796"/>
    </location>
</feature>
<comment type="subcellular location">
    <subcellularLocation>
        <location evidence="1">Membrane</location>
        <topology evidence="1">Multi-pass membrane protein</topology>
    </subcellularLocation>
</comment>
<feature type="compositionally biased region" description="Basic and acidic residues" evidence="6">
    <location>
        <begin position="759"/>
        <end position="769"/>
    </location>
</feature>
<sequence length="796" mass="87809">MADISHPPMEQLQDLEYCIDSNPPWGNRNGTQLGSETILLAFQNYIMMLGTSVMIPSMLVPAMGGSDGDKARVIQTLLFVAGLNTLLQALFGTRLPAVVGGSFAYVIPIAYIVGDSSLQRIDDPQELGNCVEIGLPMLLLVIGLSQYLKHVRPFRDVPVFERFPVLICITIVWIYALILTASGAYRGKSNRTQVSCRTDRANLISTAPWFKFPYPLQWGPPTFSAGHSFAMMSAVLVSMVESTGAYKAASRLAIATPPPAYVLSRGIGWQGIGVLLDGLFGTCSGSTVSVENVGLLGLTRVGSRRVVQISAGFMIFFSTLGKFGAVFASIPFPIYSALYCILFGLVASVGLSFLQFTNMNSMRNLIITGLSLFLGISIPQFFNEYWTASHHGLVHTNAGWFNAFLNTIFSSPPTVGLMVAVFLDNTLEVEKSKKDRGMPCCSLSLIDWKFEFECPKMSTGSDPTWVGRKPLRRIGGMSDALSIASDLGFSVSPPPTQLDQGEKHQQLLDGAHKRNLLESPSRWEADANKNPQYWMTVTREELQNLSTTTGEKGDDLIRVLRELTAVQRKIADLQVELQGRKDDKNVAYLTHVSEMEKKCETLGRITTILKDVIQNKDRIIARLQQPYSLDCIPVEAEYQKQFSELLMKAASDYGALTASVADFQWSQTFKEPPSVWGEMLRPIPVALASCTRFFEAMSAMRESFSTLQNLRVGHSASSVPVTPAKDPSQRVSGNTDCVTPPPWRTEPSFDDLAIRSSRRHEVEQQKVEDGNNIPGDLNQTDHRRLSWPPSVKKNGT</sequence>
<evidence type="ECO:0000256" key="5">
    <source>
        <dbReference type="ARBA" id="ARBA00023136"/>
    </source>
</evidence>
<dbReference type="AlphaFoldDB" id="A0A7J6GU19"/>
<evidence type="ECO:0008006" key="10">
    <source>
        <dbReference type="Google" id="ProtNLM"/>
    </source>
</evidence>
<evidence type="ECO:0000313" key="8">
    <source>
        <dbReference type="EMBL" id="KAF4386444.1"/>
    </source>
</evidence>
<dbReference type="InterPro" id="IPR028346">
    <property type="entry name" value="HAUS2"/>
</dbReference>
<keyword evidence="4 7" id="KW-1133">Transmembrane helix</keyword>
<dbReference type="GO" id="GO:0051225">
    <property type="term" value="P:spindle assembly"/>
    <property type="evidence" value="ECO:0007669"/>
    <property type="project" value="InterPro"/>
</dbReference>
<keyword evidence="5 7" id="KW-0472">Membrane</keyword>
<evidence type="ECO:0000256" key="4">
    <source>
        <dbReference type="ARBA" id="ARBA00022989"/>
    </source>
</evidence>
<feature type="transmembrane region" description="Helical" evidence="7">
    <location>
        <begin position="306"/>
        <end position="328"/>
    </location>
</feature>
<evidence type="ECO:0000256" key="6">
    <source>
        <dbReference type="SAM" id="MobiDB-lite"/>
    </source>
</evidence>
<evidence type="ECO:0000256" key="2">
    <source>
        <dbReference type="ARBA" id="ARBA00008821"/>
    </source>
</evidence>
<protein>
    <recommendedName>
        <fullName evidence="10">Nucleobase-ascorbate transporter 1</fullName>
    </recommendedName>
</protein>
<keyword evidence="9" id="KW-1185">Reference proteome</keyword>
<feature type="transmembrane region" description="Helical" evidence="7">
    <location>
        <begin position="126"/>
        <end position="148"/>
    </location>
</feature>
<feature type="transmembrane region" description="Helical" evidence="7">
    <location>
        <begin position="38"/>
        <end position="61"/>
    </location>
</feature>
<name>A0A7J6GU19_CANSA</name>
<feature type="transmembrane region" description="Helical" evidence="7">
    <location>
        <begin position="97"/>
        <end position="114"/>
    </location>
</feature>
<proteinExistence type="inferred from homology"/>
<evidence type="ECO:0000256" key="3">
    <source>
        <dbReference type="ARBA" id="ARBA00022692"/>
    </source>
</evidence>
<organism evidence="8 9">
    <name type="scientific">Cannabis sativa</name>
    <name type="common">Hemp</name>
    <name type="synonym">Marijuana</name>
    <dbReference type="NCBI Taxonomy" id="3483"/>
    <lineage>
        <taxon>Eukaryota</taxon>
        <taxon>Viridiplantae</taxon>
        <taxon>Streptophyta</taxon>
        <taxon>Embryophyta</taxon>
        <taxon>Tracheophyta</taxon>
        <taxon>Spermatophyta</taxon>
        <taxon>Magnoliopsida</taxon>
        <taxon>eudicotyledons</taxon>
        <taxon>Gunneridae</taxon>
        <taxon>Pentapetalae</taxon>
        <taxon>rosids</taxon>
        <taxon>fabids</taxon>
        <taxon>Rosales</taxon>
        <taxon>Cannabaceae</taxon>
        <taxon>Cannabis</taxon>
    </lineage>
</organism>
<evidence type="ECO:0000256" key="7">
    <source>
        <dbReference type="SAM" id="Phobius"/>
    </source>
</evidence>
<feature type="transmembrane region" description="Helical" evidence="7">
    <location>
        <begin position="163"/>
        <end position="185"/>
    </location>
</feature>
<gene>
    <name evidence="8" type="ORF">G4B88_006700</name>
</gene>
<dbReference type="PANTHER" id="PTHR11119">
    <property type="entry name" value="XANTHINE-URACIL / VITAMIN C PERMEASE FAMILY MEMBER"/>
    <property type="match status" value="1"/>
</dbReference>
<comment type="caution">
    <text evidence="8">The sequence shown here is derived from an EMBL/GenBank/DDBJ whole genome shotgun (WGS) entry which is preliminary data.</text>
</comment>
<feature type="transmembrane region" description="Helical" evidence="7">
    <location>
        <begin position="334"/>
        <end position="353"/>
    </location>
</feature>
<dbReference type="GO" id="GO:0022857">
    <property type="term" value="F:transmembrane transporter activity"/>
    <property type="evidence" value="ECO:0007669"/>
    <property type="project" value="InterPro"/>
</dbReference>
<dbReference type="Pfam" id="PF15003">
    <property type="entry name" value="HAUS2"/>
    <property type="match status" value="1"/>
</dbReference>
<evidence type="ECO:0000313" key="9">
    <source>
        <dbReference type="Proteomes" id="UP000583929"/>
    </source>
</evidence>
<dbReference type="GO" id="GO:0031023">
    <property type="term" value="P:microtubule organizing center organization"/>
    <property type="evidence" value="ECO:0007669"/>
    <property type="project" value="InterPro"/>
</dbReference>